<name>A0A849SPP9_UNCEI</name>
<dbReference type="AlphaFoldDB" id="A0A849SPP9"/>
<evidence type="ECO:0000313" key="4">
    <source>
        <dbReference type="EMBL" id="NOT33925.1"/>
    </source>
</evidence>
<dbReference type="PANTHER" id="PTHR43135">
    <property type="entry name" value="ALPHA-D-RIBOSE 1-METHYLPHOSPHONATE 5-TRIPHOSPHATE DIPHOSPHATASE"/>
    <property type="match status" value="1"/>
</dbReference>
<evidence type="ECO:0000256" key="2">
    <source>
        <dbReference type="SAM" id="SignalP"/>
    </source>
</evidence>
<feature type="region of interest" description="Disordered" evidence="1">
    <location>
        <begin position="984"/>
        <end position="1015"/>
    </location>
</feature>
<dbReference type="InterPro" id="IPR032466">
    <property type="entry name" value="Metal_Hydrolase"/>
</dbReference>
<dbReference type="Pfam" id="PF01979">
    <property type="entry name" value="Amidohydro_1"/>
    <property type="match status" value="2"/>
</dbReference>
<accession>A0A849SPP9</accession>
<gene>
    <name evidence="4" type="ORF">HOP12_07120</name>
</gene>
<dbReference type="Gene3D" id="3.20.20.140">
    <property type="entry name" value="Metal-dependent hydrolases"/>
    <property type="match status" value="2"/>
</dbReference>
<keyword evidence="2" id="KW-0732">Signal</keyword>
<dbReference type="CDD" id="cd01309">
    <property type="entry name" value="Met_dep_hydrolase_C"/>
    <property type="match status" value="1"/>
</dbReference>
<feature type="domain" description="Amidohydrolase-related" evidence="3">
    <location>
        <begin position="868"/>
        <end position="945"/>
    </location>
</feature>
<dbReference type="InterPro" id="IPR011059">
    <property type="entry name" value="Metal-dep_hydrolase_composite"/>
</dbReference>
<reference evidence="4 5" key="1">
    <citation type="submission" date="2020-04" db="EMBL/GenBank/DDBJ databases">
        <title>Metagenomic profiling of ammonia- and methane-oxidizing microorganisms in a Dutch drinking water treatment plant.</title>
        <authorList>
            <person name="Poghosyan L."/>
            <person name="Leucker S."/>
        </authorList>
    </citation>
    <scope>NUCLEOTIDE SEQUENCE [LARGE SCALE GENOMIC DNA]</scope>
    <source>
        <strain evidence="4">S-RSF-IL-03</strain>
    </source>
</reference>
<dbReference type="SUPFAM" id="SSF51338">
    <property type="entry name" value="Composite domain of metallo-dependent hydrolases"/>
    <property type="match status" value="2"/>
</dbReference>
<organism evidence="4 5">
    <name type="scientific">Eiseniibacteriota bacterium</name>
    <dbReference type="NCBI Taxonomy" id="2212470"/>
    <lineage>
        <taxon>Bacteria</taxon>
        <taxon>Candidatus Eiseniibacteriota</taxon>
    </lineage>
</organism>
<comment type="caution">
    <text evidence="4">The sequence shown here is derived from an EMBL/GenBank/DDBJ whole genome shotgun (WGS) entry which is preliminary data.</text>
</comment>
<evidence type="ECO:0000259" key="3">
    <source>
        <dbReference type="Pfam" id="PF01979"/>
    </source>
</evidence>
<evidence type="ECO:0000256" key="1">
    <source>
        <dbReference type="SAM" id="MobiDB-lite"/>
    </source>
</evidence>
<proteinExistence type="predicted"/>
<dbReference type="InterPro" id="IPR051781">
    <property type="entry name" value="Metallo-dep_Hydrolase"/>
</dbReference>
<dbReference type="PANTHER" id="PTHR43135:SF3">
    <property type="entry name" value="ALPHA-D-RIBOSE 1-METHYLPHOSPHONATE 5-TRIPHOSPHATE DIPHOSPHATASE"/>
    <property type="match status" value="1"/>
</dbReference>
<dbReference type="Proteomes" id="UP000580839">
    <property type="component" value="Unassembled WGS sequence"/>
</dbReference>
<feature type="signal peptide" evidence="2">
    <location>
        <begin position="1"/>
        <end position="32"/>
    </location>
</feature>
<dbReference type="Gene3D" id="2.30.40.10">
    <property type="entry name" value="Urease, subunit C, domain 1"/>
    <property type="match status" value="1"/>
</dbReference>
<feature type="chain" id="PRO_5032409741" evidence="2">
    <location>
        <begin position="33"/>
        <end position="1041"/>
    </location>
</feature>
<sequence length="1041" mass="111360">MSLPDSAARPFAPLPALVALLAVMLCFQSVHAATPRVHAITGARIVTAPGAVIERGTIVIRDGVIVAVGAAVTVPADARVWEAESLTIYPGLIDPSVVLKPTAPPSAVPVGPQPRRIPAGPEGRGAASSLSTVIPETRAVELLPVIKEQRDALRAAGFTVIHALPANGIFRGSSAVVALEDDAPTGHVLVDDAAQVVTMTPALGTYPASLMGAIAVVRQTFLDAKWYRDARAAYARHSQGVERPLTNVSLAALEPAIAGRQRVWFLATDMLQVLRASTLAREAQLDAVVVGTGDEYKRAAEIAAARIPIVVAVNFPDPPDVSTPESVVELSAEELRHWNQAASNAAILARRGVPVAFTSNGLKDPKDFRARVARAIARGLSPEDALSAVTTVPARLLGLADRIGTLAPGKIANLTVVRGPLFDEKSVVREVWIDGARYETQKDESSPVGRWLGFTTGVDDTLIVGTEPDTTVMRVAGRDTLRASEVRLDGVRLRFRIARATLGVADVDVTAKNDALIGTMTSGPDAQRTTTPIAMTKVPEAAKPAGPPAGVSADAVVPTPIVMGNTEAWRMPVPVQPATVLVRNATVWTAGPQGTLMNADLLVRAGKVVAVGKSLTAPAKAVVIDGTGKHVSPGVIDEHSHAAVLGDVNECTNNVTCEVRIEDVVNSESRNLYLHLAGGTTIMHMLHGSCNAIGGQCIALKNKWGLAPDELVIRDMPGTVKFALGENPKQSNWGVQATDRYPKSRAGVEQSIREAFLEARDYRAEWDEYRRTRHGLPPRRDLQLDALVEIIEGRRLVHCHSYRQDEILMLMRLAEEFGFRVNTFTHILEGYKVADELAAHGASAMGFSDWWAYKFEVYDAIPHNGYLMWDRGVNTGFNSDDAELARRLNTEAAKAVKYGGVPPEEAIKFVTLNPARSLKIDARVGSLEPGKDADFVIWNGSPLSPYSACLETWIEGRKYFDRTADLEGRGALAAERTALIERAAKAKKDAKPGGGAQSTPPRYLEETALDGNACGGADSGHAEAFLGEAERNARRSGEVKR</sequence>
<keyword evidence="4" id="KW-0378">Hydrolase</keyword>
<feature type="region of interest" description="Disordered" evidence="1">
    <location>
        <begin position="105"/>
        <end position="130"/>
    </location>
</feature>
<evidence type="ECO:0000313" key="5">
    <source>
        <dbReference type="Proteomes" id="UP000580839"/>
    </source>
</evidence>
<dbReference type="InterPro" id="IPR006680">
    <property type="entry name" value="Amidohydro-rel"/>
</dbReference>
<dbReference type="EMBL" id="JABFRW010000079">
    <property type="protein sequence ID" value="NOT33925.1"/>
    <property type="molecule type" value="Genomic_DNA"/>
</dbReference>
<dbReference type="SUPFAM" id="SSF51556">
    <property type="entry name" value="Metallo-dependent hydrolases"/>
    <property type="match status" value="2"/>
</dbReference>
<feature type="domain" description="Amidohydrolase-related" evidence="3">
    <location>
        <begin position="348"/>
        <end position="435"/>
    </location>
</feature>
<protein>
    <submittedName>
        <fullName evidence="4">Amidohydrolase family protein</fullName>
    </submittedName>
</protein>
<dbReference type="GO" id="GO:0016810">
    <property type="term" value="F:hydrolase activity, acting on carbon-nitrogen (but not peptide) bonds"/>
    <property type="evidence" value="ECO:0007669"/>
    <property type="project" value="InterPro"/>
</dbReference>